<dbReference type="RefSeq" id="WP_014203677.1">
    <property type="nucleotide sequence ID" value="NC_016599.1"/>
</dbReference>
<protein>
    <submittedName>
        <fullName evidence="3">HPt domain-containing protein</fullName>
    </submittedName>
</protein>
<dbReference type="GO" id="GO:0004672">
    <property type="term" value="F:protein kinase activity"/>
    <property type="evidence" value="ECO:0007669"/>
    <property type="project" value="UniProtKB-ARBA"/>
</dbReference>
<accession>G8R516</accession>
<dbReference type="Proteomes" id="UP000005631">
    <property type="component" value="Chromosome"/>
</dbReference>
<evidence type="ECO:0000313" key="3">
    <source>
        <dbReference type="EMBL" id="AEV34330.1"/>
    </source>
</evidence>
<keyword evidence="1" id="KW-0597">Phosphoprotein</keyword>
<dbReference type="STRING" id="926562.Oweho_3380"/>
<sequence length="112" mass="12653">MAGQIYNLSQLEELAGGNIEFVNSMVETFLEHTPGQLEEILHAYEILDLATVGAVAHKIKPNIELFGINIIKQDIRVVEEKGKQGLKDKDLEESISRVELHLKEAFNQLLQR</sequence>
<keyword evidence="4" id="KW-1185">Reference proteome</keyword>
<feature type="modified residue" description="Phosphohistidine" evidence="1">
    <location>
        <position position="57"/>
    </location>
</feature>
<dbReference type="PROSITE" id="PS50894">
    <property type="entry name" value="HPT"/>
    <property type="match status" value="1"/>
</dbReference>
<evidence type="ECO:0000256" key="1">
    <source>
        <dbReference type="PROSITE-ProRule" id="PRU00110"/>
    </source>
</evidence>
<evidence type="ECO:0000259" key="2">
    <source>
        <dbReference type="PROSITE" id="PS50894"/>
    </source>
</evidence>
<dbReference type="InterPro" id="IPR036641">
    <property type="entry name" value="HPT_dom_sf"/>
</dbReference>
<dbReference type="Gene3D" id="1.20.120.160">
    <property type="entry name" value="HPT domain"/>
    <property type="match status" value="1"/>
</dbReference>
<proteinExistence type="predicted"/>
<dbReference type="eggNOG" id="COG2198">
    <property type="taxonomic scope" value="Bacteria"/>
</dbReference>
<dbReference type="SUPFAM" id="SSF47226">
    <property type="entry name" value="Histidine-containing phosphotransfer domain, HPT domain"/>
    <property type="match status" value="1"/>
</dbReference>
<dbReference type="GO" id="GO:0000160">
    <property type="term" value="P:phosphorelay signal transduction system"/>
    <property type="evidence" value="ECO:0007669"/>
    <property type="project" value="InterPro"/>
</dbReference>
<evidence type="ECO:0000313" key="4">
    <source>
        <dbReference type="Proteomes" id="UP000005631"/>
    </source>
</evidence>
<dbReference type="OrthoDB" id="7478530at2"/>
<organism evidence="3 4">
    <name type="scientific">Owenweeksia hongkongensis (strain DSM 17368 / CIP 108786 / JCM 12287 / NRRL B-23963 / UST20020801)</name>
    <dbReference type="NCBI Taxonomy" id="926562"/>
    <lineage>
        <taxon>Bacteria</taxon>
        <taxon>Pseudomonadati</taxon>
        <taxon>Bacteroidota</taxon>
        <taxon>Flavobacteriia</taxon>
        <taxon>Flavobacteriales</taxon>
        <taxon>Owenweeksiaceae</taxon>
        <taxon>Owenweeksia</taxon>
    </lineage>
</organism>
<gene>
    <name evidence="3" type="ordered locus">Oweho_3380</name>
</gene>
<name>G8R516_OWEHD</name>
<dbReference type="InterPro" id="IPR008207">
    <property type="entry name" value="Sig_transdc_His_kin_Hpt_dom"/>
</dbReference>
<dbReference type="KEGG" id="oho:Oweho_3380"/>
<reference evidence="3 4" key="1">
    <citation type="journal article" date="2012" name="Stand. Genomic Sci.">
        <title>Genome sequence of the orange-pigmented seawater bacterium Owenweeksia hongkongensis type strain (UST20020801(T)).</title>
        <authorList>
            <person name="Riedel T."/>
            <person name="Held B."/>
            <person name="Nolan M."/>
            <person name="Lucas S."/>
            <person name="Lapidus A."/>
            <person name="Tice H."/>
            <person name="Del Rio T.G."/>
            <person name="Cheng J.F."/>
            <person name="Han C."/>
            <person name="Tapia R."/>
            <person name="Goodwin L.A."/>
            <person name="Pitluck S."/>
            <person name="Liolios K."/>
            <person name="Mavromatis K."/>
            <person name="Pagani I."/>
            <person name="Ivanova N."/>
            <person name="Mikhailova N."/>
            <person name="Pati A."/>
            <person name="Chen A."/>
            <person name="Palaniappan K."/>
            <person name="Rohde M."/>
            <person name="Tindall B.J."/>
            <person name="Detter J.C."/>
            <person name="Goker M."/>
            <person name="Woyke T."/>
            <person name="Bristow J."/>
            <person name="Eisen J.A."/>
            <person name="Markowitz V."/>
            <person name="Hugenholtz P."/>
            <person name="Klenk H.P."/>
            <person name="Kyrpides N.C."/>
        </authorList>
    </citation>
    <scope>NUCLEOTIDE SEQUENCE</scope>
    <source>
        <strain evidence="4">DSM 17368 / JCM 12287 / NRRL B-23963</strain>
    </source>
</reference>
<dbReference type="HOGENOM" id="CLU_157042_0_0_10"/>
<dbReference type="EMBL" id="CP003156">
    <property type="protein sequence ID" value="AEV34330.1"/>
    <property type="molecule type" value="Genomic_DNA"/>
</dbReference>
<dbReference type="AlphaFoldDB" id="G8R516"/>
<feature type="domain" description="HPt" evidence="2">
    <location>
        <begin position="18"/>
        <end position="112"/>
    </location>
</feature>